<dbReference type="AlphaFoldDB" id="A0A067T8P4"/>
<name>A0A067T8P4_GALM3</name>
<dbReference type="EMBL" id="KL142373">
    <property type="protein sequence ID" value="KDR79476.1"/>
    <property type="molecule type" value="Genomic_DNA"/>
</dbReference>
<evidence type="ECO:0000313" key="2">
    <source>
        <dbReference type="EMBL" id="KDR79476.1"/>
    </source>
</evidence>
<proteinExistence type="predicted"/>
<sequence>MSTKKTEILILVIGATGAGKSHFINTAHGAQKVEVGKGLSPCTVKVGVSYVVTPHKYPQYRIGLVDTPGFDATAKGNDFETLKGITAWLKESCKRGAKLGGVIYLHDMKSPRLNGAARRSLLLFRGRWKEDFPYVPVVLGTTKEADAGPASECLDELVNGSDYWKPLIDKGAQVFSFDNSYESAWTFIDAILSKNSKAEILILVMGATGVGKSYFINTLLKAKKMAVSGDLNSCTNNVDFGYVDALEGYPHYRIALVDTPGFNDTDIENYEILERITAWLKKSYQQGAKLGGVIYLHDITAPRFAGSARRNLQSFWAMWGQSVPIVLGTTKGELPVPGSKERLSDLVNNLKYWKPLIDKGAQVFSFDNSYESACRFINAILSGKNLDSLHQPIPQIHEDVQKNVVVPLPHKIAKAFRKLFRFV</sequence>
<dbReference type="Proteomes" id="UP000027222">
    <property type="component" value="Unassembled WGS sequence"/>
</dbReference>
<evidence type="ECO:0000259" key="1">
    <source>
        <dbReference type="Pfam" id="PF01926"/>
    </source>
</evidence>
<dbReference type="InterPro" id="IPR006073">
    <property type="entry name" value="GTP-bd"/>
</dbReference>
<organism evidence="2 3">
    <name type="scientific">Galerina marginata (strain CBS 339.88)</name>
    <dbReference type="NCBI Taxonomy" id="685588"/>
    <lineage>
        <taxon>Eukaryota</taxon>
        <taxon>Fungi</taxon>
        <taxon>Dikarya</taxon>
        <taxon>Basidiomycota</taxon>
        <taxon>Agaricomycotina</taxon>
        <taxon>Agaricomycetes</taxon>
        <taxon>Agaricomycetidae</taxon>
        <taxon>Agaricales</taxon>
        <taxon>Agaricineae</taxon>
        <taxon>Strophariaceae</taxon>
        <taxon>Galerina</taxon>
    </lineage>
</organism>
<dbReference type="OrthoDB" id="2614383at2759"/>
<reference evidence="3" key="1">
    <citation type="journal article" date="2014" name="Proc. Natl. Acad. Sci. U.S.A.">
        <title>Extensive sampling of basidiomycete genomes demonstrates inadequacy of the white-rot/brown-rot paradigm for wood decay fungi.</title>
        <authorList>
            <person name="Riley R."/>
            <person name="Salamov A.A."/>
            <person name="Brown D.W."/>
            <person name="Nagy L.G."/>
            <person name="Floudas D."/>
            <person name="Held B.W."/>
            <person name="Levasseur A."/>
            <person name="Lombard V."/>
            <person name="Morin E."/>
            <person name="Otillar R."/>
            <person name="Lindquist E.A."/>
            <person name="Sun H."/>
            <person name="LaButti K.M."/>
            <person name="Schmutz J."/>
            <person name="Jabbour D."/>
            <person name="Luo H."/>
            <person name="Baker S.E."/>
            <person name="Pisabarro A.G."/>
            <person name="Walton J.D."/>
            <person name="Blanchette R.A."/>
            <person name="Henrissat B."/>
            <person name="Martin F."/>
            <person name="Cullen D."/>
            <person name="Hibbett D.S."/>
            <person name="Grigoriev I.V."/>
        </authorList>
    </citation>
    <scope>NUCLEOTIDE SEQUENCE [LARGE SCALE GENOMIC DNA]</scope>
    <source>
        <strain evidence="3">CBS 339.88</strain>
    </source>
</reference>
<dbReference type="InterPro" id="IPR027417">
    <property type="entry name" value="P-loop_NTPase"/>
</dbReference>
<dbReference type="PANTHER" id="PTHR18884">
    <property type="entry name" value="SEPTIN"/>
    <property type="match status" value="1"/>
</dbReference>
<protein>
    <recommendedName>
        <fullName evidence="1">G domain-containing protein</fullName>
    </recommendedName>
</protein>
<dbReference type="HOGENOM" id="CLU_018003_8_1_1"/>
<accession>A0A067T8P4</accession>
<dbReference type="CDD" id="cd00882">
    <property type="entry name" value="Ras_like_GTPase"/>
    <property type="match status" value="2"/>
</dbReference>
<keyword evidence="3" id="KW-1185">Reference proteome</keyword>
<evidence type="ECO:0000313" key="3">
    <source>
        <dbReference type="Proteomes" id="UP000027222"/>
    </source>
</evidence>
<dbReference type="Gene3D" id="3.40.50.300">
    <property type="entry name" value="P-loop containing nucleotide triphosphate hydrolases"/>
    <property type="match status" value="2"/>
</dbReference>
<dbReference type="SUPFAM" id="SSF52540">
    <property type="entry name" value="P-loop containing nucleoside triphosphate hydrolases"/>
    <property type="match status" value="2"/>
</dbReference>
<dbReference type="GO" id="GO:0005525">
    <property type="term" value="F:GTP binding"/>
    <property type="evidence" value="ECO:0007669"/>
    <property type="project" value="InterPro"/>
</dbReference>
<feature type="domain" description="G" evidence="1">
    <location>
        <begin position="10"/>
        <end position="71"/>
    </location>
</feature>
<dbReference type="STRING" id="685588.A0A067T8P4"/>
<gene>
    <name evidence="2" type="ORF">GALMADRAFT_1242279</name>
</gene>
<feature type="domain" description="G" evidence="1">
    <location>
        <begin position="202"/>
        <end position="298"/>
    </location>
</feature>
<dbReference type="Pfam" id="PF01926">
    <property type="entry name" value="MMR_HSR1"/>
    <property type="match status" value="2"/>
</dbReference>